<sequence length="673" mass="77076">MNRTFSIGPLSFNSFFVEEVGKEAADFTHLQNTFLSAQAKQEGCSIAQLNTASGIIEILQSTANNKYLGDGECTGTLNLYGFDLLCCCYANVGNCLYTASPSQFNPETNDFYEDVQLKDDQFLCIKGFLNSTLQELKFRGPRNGILTDLSSHCYTILNITYDKDYVFNVSLTFGAALDADKNICNETSNDTNSGQYIKSPWGFHYEYDVTKDPIEIVRCCKGNFCNHFGMFDSESAYAWPKKFHYKMNKDWTMRCGYVPVDIFWNIFAPKNQSQECMRAISEEKTSEIQSSLGGRDFVIHPLYIANKKDNADFTGILPNNVEPTFCFYSGISSSNAMNQSNIFYVPRMVFGCQINQTFTLPFNPTTSFNTEINLYQQNVLRELKKQYDPNPQCITTSGQSLELLAFLRTTNVEKLVWFPVCFAMIYRDFHQTFYRSGPCTADESCCSSGKWIKKYFDLSKHAYNEETKRYEGQPITERVRRHKYKCNSQQCLSEKTHARCIYWVDTFTYDVPLIVSLLNKKHNSEIYSPDMEQAPVSLTVKEITGYDETSFKEIDRNEETTSIDISCAADDLCFTPGSLFTKAGMSSAFPFCVWSPQRQFGADFSRETIVADASSKPDRIRFEINSKFDYGTFSESKDESDNDNSESLQKEENQKQYYPKRAVKNRNVLRHEF</sequence>
<keyword evidence="2" id="KW-1185">Reference proteome</keyword>
<name>A0A914QI46_9BILA</name>
<protein>
    <submittedName>
        <fullName evidence="3">Uncharacterized protein</fullName>
    </submittedName>
</protein>
<feature type="region of interest" description="Disordered" evidence="1">
    <location>
        <begin position="631"/>
        <end position="661"/>
    </location>
</feature>
<reference evidence="3" key="1">
    <citation type="submission" date="2022-11" db="UniProtKB">
        <authorList>
            <consortium name="WormBaseParasite"/>
        </authorList>
    </citation>
    <scope>IDENTIFICATION</scope>
</reference>
<dbReference type="WBParaSite" id="PDA_v2.g29248.t1">
    <property type="protein sequence ID" value="PDA_v2.g29248.t1"/>
    <property type="gene ID" value="PDA_v2.g29248"/>
</dbReference>
<evidence type="ECO:0000313" key="3">
    <source>
        <dbReference type="WBParaSite" id="PDA_v2.g29248.t1"/>
    </source>
</evidence>
<dbReference type="AlphaFoldDB" id="A0A914QI46"/>
<organism evidence="2 3">
    <name type="scientific">Panagrolaimus davidi</name>
    <dbReference type="NCBI Taxonomy" id="227884"/>
    <lineage>
        <taxon>Eukaryota</taxon>
        <taxon>Metazoa</taxon>
        <taxon>Ecdysozoa</taxon>
        <taxon>Nematoda</taxon>
        <taxon>Chromadorea</taxon>
        <taxon>Rhabditida</taxon>
        <taxon>Tylenchina</taxon>
        <taxon>Panagrolaimomorpha</taxon>
        <taxon>Panagrolaimoidea</taxon>
        <taxon>Panagrolaimidae</taxon>
        <taxon>Panagrolaimus</taxon>
    </lineage>
</organism>
<accession>A0A914QI46</accession>
<dbReference type="Proteomes" id="UP000887578">
    <property type="component" value="Unplaced"/>
</dbReference>
<proteinExistence type="predicted"/>
<evidence type="ECO:0000313" key="2">
    <source>
        <dbReference type="Proteomes" id="UP000887578"/>
    </source>
</evidence>
<evidence type="ECO:0000256" key="1">
    <source>
        <dbReference type="SAM" id="MobiDB-lite"/>
    </source>
</evidence>